<dbReference type="Proteomes" id="UP000596661">
    <property type="component" value="Chromosome 9"/>
</dbReference>
<organism evidence="1 2">
    <name type="scientific">Cannabis sativa</name>
    <name type="common">Hemp</name>
    <name type="synonym">Marijuana</name>
    <dbReference type="NCBI Taxonomy" id="3483"/>
    <lineage>
        <taxon>Eukaryota</taxon>
        <taxon>Viridiplantae</taxon>
        <taxon>Streptophyta</taxon>
        <taxon>Embryophyta</taxon>
        <taxon>Tracheophyta</taxon>
        <taxon>Spermatophyta</taxon>
        <taxon>Magnoliopsida</taxon>
        <taxon>eudicotyledons</taxon>
        <taxon>Gunneridae</taxon>
        <taxon>Pentapetalae</taxon>
        <taxon>rosids</taxon>
        <taxon>fabids</taxon>
        <taxon>Rosales</taxon>
        <taxon>Cannabaceae</taxon>
        <taxon>Cannabis</taxon>
    </lineage>
</organism>
<sequence>MPQRLRAASSARVGGCWQPSCAENGARSGGPSNTAPGFRHARTGTLSKFLRALEASKSEVSTSFTQLTDLGVSFIALRALSWCSPSNISQDHHSQSTYSPAKLARRSTFYKQIPPVDLEDSFSHTIMSTTCRIDMYVKMESLRLDYYRGQQIHIRTEFYQ</sequence>
<keyword evidence="2" id="KW-1185">Reference proteome</keyword>
<reference evidence="1" key="1">
    <citation type="submission" date="2018-11" db="EMBL/GenBank/DDBJ databases">
        <authorList>
            <person name="Grassa J C."/>
        </authorList>
    </citation>
    <scope>NUCLEOTIDE SEQUENCE [LARGE SCALE GENOMIC DNA]</scope>
</reference>
<dbReference type="Gramene" id="evm.model.09.1686">
    <property type="protein sequence ID" value="cds.evm.model.09.1686"/>
    <property type="gene ID" value="evm.TU.09.1686"/>
</dbReference>
<accession>A0A803QF83</accession>
<protein>
    <submittedName>
        <fullName evidence="1">Uncharacterized protein</fullName>
    </submittedName>
</protein>
<dbReference type="AlphaFoldDB" id="A0A803QF83"/>
<name>A0A803QF83_CANSA</name>
<dbReference type="EnsemblPlants" id="evm.model.09.1686">
    <property type="protein sequence ID" value="cds.evm.model.09.1686"/>
    <property type="gene ID" value="evm.TU.09.1686"/>
</dbReference>
<dbReference type="EMBL" id="UZAU01000774">
    <property type="status" value="NOT_ANNOTATED_CDS"/>
    <property type="molecule type" value="Genomic_DNA"/>
</dbReference>
<proteinExistence type="predicted"/>
<evidence type="ECO:0000313" key="1">
    <source>
        <dbReference type="EnsemblPlants" id="cds.evm.model.09.1686"/>
    </source>
</evidence>
<reference evidence="1" key="2">
    <citation type="submission" date="2021-03" db="UniProtKB">
        <authorList>
            <consortium name="EnsemblPlants"/>
        </authorList>
    </citation>
    <scope>IDENTIFICATION</scope>
</reference>
<evidence type="ECO:0000313" key="2">
    <source>
        <dbReference type="Proteomes" id="UP000596661"/>
    </source>
</evidence>